<evidence type="ECO:0000256" key="4">
    <source>
        <dbReference type="PROSITE-ProRule" id="PRU00169"/>
    </source>
</evidence>
<dbReference type="PANTHER" id="PTHR43280">
    <property type="entry name" value="ARAC-FAMILY TRANSCRIPTIONAL REGULATOR"/>
    <property type="match status" value="1"/>
</dbReference>
<dbReference type="Gene3D" id="3.40.50.2300">
    <property type="match status" value="1"/>
</dbReference>
<keyword evidence="4" id="KW-0597">Phosphoprotein</keyword>
<reference evidence="7 8" key="1">
    <citation type="submission" date="2020-01" db="EMBL/GenBank/DDBJ databases">
        <title>Paenibacillus soybeanensis sp. nov. isolated from the nodules of soybean (Glycine max(L.) Merr).</title>
        <authorList>
            <person name="Wang H."/>
        </authorList>
    </citation>
    <scope>NUCLEOTIDE SEQUENCE [LARGE SCALE GENOMIC DNA]</scope>
    <source>
        <strain evidence="7 8">T1</strain>
    </source>
</reference>
<protein>
    <submittedName>
        <fullName evidence="7">Response regulator</fullName>
    </submittedName>
</protein>
<feature type="modified residue" description="4-aspartylphosphate" evidence="4">
    <location>
        <position position="55"/>
    </location>
</feature>
<dbReference type="SUPFAM" id="SSF52172">
    <property type="entry name" value="CheY-like"/>
    <property type="match status" value="1"/>
</dbReference>
<evidence type="ECO:0000259" key="6">
    <source>
        <dbReference type="PROSITE" id="PS50110"/>
    </source>
</evidence>
<sequence>MIKLLLVEDESATRKGLMKHINWHELGVDLVEEAKDGIEGLEAAGRLQPDIVVSDIRMPGMNGIDFTASVRERFPACQIIFLSGHSDKEYLKAAIRINAVSYVEKPIDVDELQETIAKAVRLCRENLKVDHMQSALSESLPFIRQTIVNGVIRGPIDDSELQRSLQLAGISFAPGSAYTVSILVPAYGEEEPNDVKQRCANRIIDYLHQASNGFTHLAAMQDSVGIVVISAHRPERQRELAAVYPLLTAHLNDRHPPCPKLSWIVGTASPGWPGIPDSYEAAAGYLSHLFYCDFGKLVYAADKPNAACKLDNELLHTYAKLLRELHKDAILSFTDHLYQTIRTRTGTPVDDVKNLFCRMLRMLAEQAEKRGLNLSQSGSEQEEYDWATISKIGTFKQLKDYFQRRASFLLDRIANMESNCRAVQDVKKYIRGHYGDKEITVNLLADHVHLTPTYLSSLFRKETGKTIGEYITEVRIARSADLLMEPQSKLYEVADLSGYNDANYFAKAFKKITGMTPTQFRRNHKP</sequence>
<dbReference type="PROSITE" id="PS01124">
    <property type="entry name" value="HTH_ARAC_FAMILY_2"/>
    <property type="match status" value="1"/>
</dbReference>
<dbReference type="SMART" id="SM00448">
    <property type="entry name" value="REC"/>
    <property type="match status" value="1"/>
</dbReference>
<gene>
    <name evidence="7" type="ORF">GT019_13695</name>
</gene>
<dbReference type="Pfam" id="PF12833">
    <property type="entry name" value="HTH_18"/>
    <property type="match status" value="1"/>
</dbReference>
<dbReference type="PROSITE" id="PS00041">
    <property type="entry name" value="HTH_ARAC_FAMILY_1"/>
    <property type="match status" value="1"/>
</dbReference>
<evidence type="ECO:0000313" key="7">
    <source>
        <dbReference type="EMBL" id="NBD24933.1"/>
    </source>
</evidence>
<dbReference type="PANTHER" id="PTHR43280:SF28">
    <property type="entry name" value="HTH-TYPE TRANSCRIPTIONAL ACTIVATOR RHAS"/>
    <property type="match status" value="1"/>
</dbReference>
<evidence type="ECO:0000256" key="2">
    <source>
        <dbReference type="ARBA" id="ARBA00023125"/>
    </source>
</evidence>
<evidence type="ECO:0000259" key="5">
    <source>
        <dbReference type="PROSITE" id="PS01124"/>
    </source>
</evidence>
<dbReference type="SUPFAM" id="SSF46689">
    <property type="entry name" value="Homeodomain-like"/>
    <property type="match status" value="2"/>
</dbReference>
<dbReference type="PROSITE" id="PS50110">
    <property type="entry name" value="RESPONSE_REGULATORY"/>
    <property type="match status" value="1"/>
</dbReference>
<organism evidence="7 8">
    <name type="scientific">Paenibacillus glycinis</name>
    <dbReference type="NCBI Taxonomy" id="2697035"/>
    <lineage>
        <taxon>Bacteria</taxon>
        <taxon>Bacillati</taxon>
        <taxon>Bacillota</taxon>
        <taxon>Bacilli</taxon>
        <taxon>Bacillales</taxon>
        <taxon>Paenibacillaceae</taxon>
        <taxon>Paenibacillus</taxon>
    </lineage>
</organism>
<dbReference type="PRINTS" id="PR00032">
    <property type="entry name" value="HTHARAC"/>
</dbReference>
<keyword evidence="8" id="KW-1185">Reference proteome</keyword>
<dbReference type="Pfam" id="PF17853">
    <property type="entry name" value="GGDEF_2"/>
    <property type="match status" value="1"/>
</dbReference>
<feature type="domain" description="Response regulatory" evidence="6">
    <location>
        <begin position="3"/>
        <end position="120"/>
    </location>
</feature>
<dbReference type="Pfam" id="PF00072">
    <property type="entry name" value="Response_reg"/>
    <property type="match status" value="1"/>
</dbReference>
<keyword evidence="3" id="KW-0804">Transcription</keyword>
<name>A0ABW9XQZ9_9BACL</name>
<dbReference type="InterPro" id="IPR001789">
    <property type="entry name" value="Sig_transdc_resp-reg_receiver"/>
</dbReference>
<dbReference type="CDD" id="cd17536">
    <property type="entry name" value="REC_YesN-like"/>
    <property type="match status" value="1"/>
</dbReference>
<dbReference type="EMBL" id="JAAAMV010000009">
    <property type="protein sequence ID" value="NBD24933.1"/>
    <property type="molecule type" value="Genomic_DNA"/>
</dbReference>
<dbReference type="InterPro" id="IPR041522">
    <property type="entry name" value="CdaR_GGDEF"/>
</dbReference>
<comment type="caution">
    <text evidence="7">The sequence shown here is derived from an EMBL/GenBank/DDBJ whole genome shotgun (WGS) entry which is preliminary data.</text>
</comment>
<dbReference type="InterPro" id="IPR011006">
    <property type="entry name" value="CheY-like_superfamily"/>
</dbReference>
<dbReference type="InterPro" id="IPR020449">
    <property type="entry name" value="Tscrpt_reg_AraC-type_HTH"/>
</dbReference>
<evidence type="ECO:0000256" key="1">
    <source>
        <dbReference type="ARBA" id="ARBA00023015"/>
    </source>
</evidence>
<dbReference type="RefSeq" id="WP_161743737.1">
    <property type="nucleotide sequence ID" value="NZ_JAAAMV010000009.1"/>
</dbReference>
<feature type="domain" description="HTH araC/xylS-type" evidence="5">
    <location>
        <begin position="424"/>
        <end position="523"/>
    </location>
</feature>
<dbReference type="Gene3D" id="1.10.10.60">
    <property type="entry name" value="Homeodomain-like"/>
    <property type="match status" value="2"/>
</dbReference>
<keyword evidence="2" id="KW-0238">DNA-binding</keyword>
<evidence type="ECO:0000313" key="8">
    <source>
        <dbReference type="Proteomes" id="UP000665561"/>
    </source>
</evidence>
<proteinExistence type="predicted"/>
<dbReference type="SMART" id="SM00342">
    <property type="entry name" value="HTH_ARAC"/>
    <property type="match status" value="1"/>
</dbReference>
<dbReference type="Proteomes" id="UP000665561">
    <property type="component" value="Unassembled WGS sequence"/>
</dbReference>
<accession>A0ABW9XQZ9</accession>
<dbReference type="InterPro" id="IPR018062">
    <property type="entry name" value="HTH_AraC-typ_CS"/>
</dbReference>
<dbReference type="InterPro" id="IPR009057">
    <property type="entry name" value="Homeodomain-like_sf"/>
</dbReference>
<dbReference type="InterPro" id="IPR018060">
    <property type="entry name" value="HTH_AraC"/>
</dbReference>
<keyword evidence="1" id="KW-0805">Transcription regulation</keyword>
<evidence type="ECO:0000256" key="3">
    <source>
        <dbReference type="ARBA" id="ARBA00023163"/>
    </source>
</evidence>